<keyword evidence="3" id="KW-1185">Reference proteome</keyword>
<evidence type="ECO:0000313" key="2">
    <source>
        <dbReference type="EMBL" id="KAF1913761.1"/>
    </source>
</evidence>
<feature type="transmembrane region" description="Helical" evidence="1">
    <location>
        <begin position="137"/>
        <end position="162"/>
    </location>
</feature>
<dbReference type="AlphaFoldDB" id="A0A6A5QDR4"/>
<name>A0A6A5QDR4_AMPQU</name>
<protein>
    <submittedName>
        <fullName evidence="2">Uncharacterized protein</fullName>
    </submittedName>
</protein>
<keyword evidence="1" id="KW-1133">Transmembrane helix</keyword>
<evidence type="ECO:0000256" key="1">
    <source>
        <dbReference type="SAM" id="Phobius"/>
    </source>
</evidence>
<accession>A0A6A5QDR4</accession>
<dbReference type="EMBL" id="ML979138">
    <property type="protein sequence ID" value="KAF1913761.1"/>
    <property type="molecule type" value="Genomic_DNA"/>
</dbReference>
<keyword evidence="1" id="KW-0472">Membrane</keyword>
<sequence length="198" mass="22493">MEIHGALEHGQRRGRSNLFRPSFKHPISIYTMASSPHQSKLKGHVTFKNLGTSRHMHPFVRCYSLTPVAGELGSEWLQAGVEMRENWQVCVSGKVLWQLSNQRRGEGLLLPGAAPPRSTGHWFRTLPNSNYRGPRVLWRWCSLFGTVVVAVFPLNFGALGLLRLPMWRRSPEPLPQAGRAVAVRADMQFQRWFLSLPT</sequence>
<evidence type="ECO:0000313" key="3">
    <source>
        <dbReference type="Proteomes" id="UP000800096"/>
    </source>
</evidence>
<reference evidence="2" key="1">
    <citation type="journal article" date="2020" name="Stud. Mycol.">
        <title>101 Dothideomycetes genomes: a test case for predicting lifestyles and emergence of pathogens.</title>
        <authorList>
            <person name="Haridas S."/>
            <person name="Albert R."/>
            <person name="Binder M."/>
            <person name="Bloem J."/>
            <person name="Labutti K."/>
            <person name="Salamov A."/>
            <person name="Andreopoulos B."/>
            <person name="Baker S."/>
            <person name="Barry K."/>
            <person name="Bills G."/>
            <person name="Bluhm B."/>
            <person name="Cannon C."/>
            <person name="Castanera R."/>
            <person name="Culley D."/>
            <person name="Daum C."/>
            <person name="Ezra D."/>
            <person name="Gonzalez J."/>
            <person name="Henrissat B."/>
            <person name="Kuo A."/>
            <person name="Liang C."/>
            <person name="Lipzen A."/>
            <person name="Lutzoni F."/>
            <person name="Magnuson J."/>
            <person name="Mondo S."/>
            <person name="Nolan M."/>
            <person name="Ohm R."/>
            <person name="Pangilinan J."/>
            <person name="Park H.-J."/>
            <person name="Ramirez L."/>
            <person name="Alfaro M."/>
            <person name="Sun H."/>
            <person name="Tritt A."/>
            <person name="Yoshinaga Y."/>
            <person name="Zwiers L.-H."/>
            <person name="Turgeon B."/>
            <person name="Goodwin S."/>
            <person name="Spatafora J."/>
            <person name="Crous P."/>
            <person name="Grigoriev I."/>
        </authorList>
    </citation>
    <scope>NUCLEOTIDE SEQUENCE</scope>
    <source>
        <strain evidence="2">HMLAC05119</strain>
    </source>
</reference>
<gene>
    <name evidence="2" type="ORF">BDU57DRAFT_321280</name>
</gene>
<organism evidence="2 3">
    <name type="scientific">Ampelomyces quisqualis</name>
    <name type="common">Powdery mildew agent</name>
    <dbReference type="NCBI Taxonomy" id="50730"/>
    <lineage>
        <taxon>Eukaryota</taxon>
        <taxon>Fungi</taxon>
        <taxon>Dikarya</taxon>
        <taxon>Ascomycota</taxon>
        <taxon>Pezizomycotina</taxon>
        <taxon>Dothideomycetes</taxon>
        <taxon>Pleosporomycetidae</taxon>
        <taxon>Pleosporales</taxon>
        <taxon>Pleosporineae</taxon>
        <taxon>Phaeosphaeriaceae</taxon>
        <taxon>Ampelomyces</taxon>
    </lineage>
</organism>
<dbReference type="Proteomes" id="UP000800096">
    <property type="component" value="Unassembled WGS sequence"/>
</dbReference>
<keyword evidence="1" id="KW-0812">Transmembrane</keyword>
<proteinExistence type="predicted"/>